<evidence type="ECO:0000313" key="1">
    <source>
        <dbReference type="EMBL" id="CAG8733552.1"/>
    </source>
</evidence>
<dbReference type="Proteomes" id="UP000789920">
    <property type="component" value="Unassembled WGS sequence"/>
</dbReference>
<protein>
    <submittedName>
        <fullName evidence="1">28732_t:CDS:1</fullName>
    </submittedName>
</protein>
<accession>A0ACA9Q2D6</accession>
<comment type="caution">
    <text evidence="1">The sequence shown here is derived from an EMBL/GenBank/DDBJ whole genome shotgun (WGS) entry which is preliminary data.</text>
</comment>
<dbReference type="EMBL" id="CAJVQC010026575">
    <property type="protein sequence ID" value="CAG8733552.1"/>
    <property type="molecule type" value="Genomic_DNA"/>
</dbReference>
<keyword evidence="2" id="KW-1185">Reference proteome</keyword>
<feature type="non-terminal residue" evidence="1">
    <location>
        <position position="1"/>
    </location>
</feature>
<gene>
    <name evidence="1" type="ORF">RPERSI_LOCUS12412</name>
</gene>
<name>A0ACA9Q2D6_9GLOM</name>
<organism evidence="1 2">
    <name type="scientific">Racocetra persica</name>
    <dbReference type="NCBI Taxonomy" id="160502"/>
    <lineage>
        <taxon>Eukaryota</taxon>
        <taxon>Fungi</taxon>
        <taxon>Fungi incertae sedis</taxon>
        <taxon>Mucoromycota</taxon>
        <taxon>Glomeromycotina</taxon>
        <taxon>Glomeromycetes</taxon>
        <taxon>Diversisporales</taxon>
        <taxon>Gigasporaceae</taxon>
        <taxon>Racocetra</taxon>
    </lineage>
</organism>
<proteinExistence type="predicted"/>
<sequence length="145" mass="16630">ISISTNNDVELIYDDLLWSEPILIYSLPTVPNSYIDNDKGRKSFKLLRKSYNGVTGYRNLDSNMIVSYNNEHDNFNNQLDSIEEKYIKKKSASNKHIRTNLPVASFSKVSKNDKLSNNQFLEATSQIKSNILVSDKDSNFTEQDN</sequence>
<evidence type="ECO:0000313" key="2">
    <source>
        <dbReference type="Proteomes" id="UP000789920"/>
    </source>
</evidence>
<reference evidence="1" key="1">
    <citation type="submission" date="2021-06" db="EMBL/GenBank/DDBJ databases">
        <authorList>
            <person name="Kallberg Y."/>
            <person name="Tangrot J."/>
            <person name="Rosling A."/>
        </authorList>
    </citation>
    <scope>NUCLEOTIDE SEQUENCE</scope>
    <source>
        <strain evidence="1">MA461A</strain>
    </source>
</reference>